<sequence>MTTPTAAPGSGAEWMAAERLEHSVTYAVEQLKAGKFLMLTNAPDGSLIGNAGLDPREGREWLTRHCESGVRAWT</sequence>
<gene>
    <name evidence="1" type="ORF">JBF12_40300</name>
</gene>
<comment type="caution">
    <text evidence="1">The sequence shown here is derived from an EMBL/GenBank/DDBJ whole genome shotgun (WGS) entry which is preliminary data.</text>
</comment>
<dbReference type="EMBL" id="JAEEAQ010000741">
    <property type="protein sequence ID" value="MBI0319110.1"/>
    <property type="molecule type" value="Genomic_DNA"/>
</dbReference>
<evidence type="ECO:0000313" key="2">
    <source>
        <dbReference type="Proteomes" id="UP000638849"/>
    </source>
</evidence>
<proteinExistence type="predicted"/>
<dbReference type="Proteomes" id="UP000638849">
    <property type="component" value="Unassembled WGS sequence"/>
</dbReference>
<evidence type="ECO:0000313" key="1">
    <source>
        <dbReference type="EMBL" id="MBI0319110.1"/>
    </source>
</evidence>
<organism evidence="1 2">
    <name type="scientific">Streptomyces javensis</name>
    <dbReference type="NCBI Taxonomy" id="114698"/>
    <lineage>
        <taxon>Bacteria</taxon>
        <taxon>Bacillati</taxon>
        <taxon>Actinomycetota</taxon>
        <taxon>Actinomycetes</taxon>
        <taxon>Kitasatosporales</taxon>
        <taxon>Streptomycetaceae</taxon>
        <taxon>Streptomyces</taxon>
        <taxon>Streptomyces violaceusniger group</taxon>
    </lineage>
</organism>
<protein>
    <submittedName>
        <fullName evidence="1">Uncharacterized protein</fullName>
    </submittedName>
</protein>
<keyword evidence="2" id="KW-1185">Reference proteome</keyword>
<name>A0ABS0RPC4_9ACTN</name>
<reference evidence="1 2" key="1">
    <citation type="submission" date="2020-12" db="EMBL/GenBank/DDBJ databases">
        <authorList>
            <person name="Kusuma A.B."/>
            <person name="Nouioui I."/>
            <person name="Goodfellow M."/>
        </authorList>
    </citation>
    <scope>NUCLEOTIDE SEQUENCE [LARGE SCALE GENOMIC DNA]</scope>
    <source>
        <strain evidence="1 2">DSM 41764</strain>
    </source>
</reference>
<dbReference type="RefSeq" id="WP_198281625.1">
    <property type="nucleotide sequence ID" value="NZ_BAAAIF010000018.1"/>
</dbReference>
<accession>A0ABS0RPC4</accession>